<feature type="binding site" evidence="9">
    <location>
        <begin position="208"/>
        <end position="211"/>
    </location>
    <ligand>
        <name>GTP</name>
        <dbReference type="ChEBI" id="CHEBI:37565"/>
    </ligand>
</feature>
<keyword evidence="5 9" id="KW-0648">Protein biosynthesis</keyword>
<dbReference type="AlphaFoldDB" id="J4UBC2"/>
<dbReference type="InterPro" id="IPR009000">
    <property type="entry name" value="Transl_B-barrel_sf"/>
</dbReference>
<keyword evidence="4 9" id="KW-0378">Hydrolase</keyword>
<evidence type="ECO:0000256" key="3">
    <source>
        <dbReference type="ARBA" id="ARBA00022792"/>
    </source>
</evidence>
<dbReference type="PANTHER" id="PTHR43512:SF7">
    <property type="entry name" value="TRANSLATION FACTOR GUF1, MITOCHONDRIAL"/>
    <property type="match status" value="1"/>
</dbReference>
<dbReference type="InterPro" id="IPR027417">
    <property type="entry name" value="P-loop_NTPase"/>
</dbReference>
<dbReference type="FunFam" id="2.40.30.10:FF:000015">
    <property type="entry name" value="Translation factor GUF1, mitochondrial"/>
    <property type="match status" value="1"/>
</dbReference>
<dbReference type="GeneID" id="25986347"/>
<dbReference type="Gene3D" id="3.30.70.240">
    <property type="match status" value="1"/>
</dbReference>
<dbReference type="KEGG" id="tasa:A1Q1_02834"/>
<comment type="similarity">
    <text evidence="1">Belongs to the TRAFAC class translation factor GTPase superfamily. Classic translation factor GTPase family. LepA subfamily.</text>
</comment>
<keyword evidence="2 9" id="KW-0547">Nucleotide-binding</keyword>
<comment type="caution">
    <text evidence="12">The sequence shown here is derived from an EMBL/GenBank/DDBJ whole genome shotgun (WGS) entry which is preliminary data.</text>
</comment>
<evidence type="ECO:0000256" key="8">
    <source>
        <dbReference type="ARBA" id="ARBA00023136"/>
    </source>
</evidence>
<organism evidence="12 13">
    <name type="scientific">Trichosporon asahii var. asahii (strain ATCC 90039 / CBS 2479 / JCM 2466 / KCTC 7840 / NBRC 103889/ NCYC 2677 / UAMH 7654)</name>
    <name type="common">Yeast</name>
    <dbReference type="NCBI Taxonomy" id="1186058"/>
    <lineage>
        <taxon>Eukaryota</taxon>
        <taxon>Fungi</taxon>
        <taxon>Dikarya</taxon>
        <taxon>Basidiomycota</taxon>
        <taxon>Agaricomycotina</taxon>
        <taxon>Tremellomycetes</taxon>
        <taxon>Trichosporonales</taxon>
        <taxon>Trichosporonaceae</taxon>
        <taxon>Trichosporon</taxon>
    </lineage>
</organism>
<keyword evidence="8 9" id="KW-0472">Membrane</keyword>
<dbReference type="InterPro" id="IPR000795">
    <property type="entry name" value="T_Tr_GTP-bd_dom"/>
</dbReference>
<dbReference type="SUPFAM" id="SSF52540">
    <property type="entry name" value="P-loop containing nucleoside triphosphate hydrolases"/>
    <property type="match status" value="1"/>
</dbReference>
<dbReference type="Pfam" id="PF00009">
    <property type="entry name" value="GTP_EFTU"/>
    <property type="match status" value="1"/>
</dbReference>
<dbReference type="GO" id="GO:0005525">
    <property type="term" value="F:GTP binding"/>
    <property type="evidence" value="ECO:0007669"/>
    <property type="project" value="UniProtKB-UniRule"/>
</dbReference>
<dbReference type="GO" id="GO:0097177">
    <property type="term" value="F:mitochondrial ribosome binding"/>
    <property type="evidence" value="ECO:0007669"/>
    <property type="project" value="TreeGrafter"/>
</dbReference>
<dbReference type="CDD" id="cd16260">
    <property type="entry name" value="EF4_III"/>
    <property type="match status" value="1"/>
</dbReference>
<dbReference type="Gene3D" id="3.30.70.2570">
    <property type="entry name" value="Elongation factor 4, C-terminal domain"/>
    <property type="match status" value="1"/>
</dbReference>
<protein>
    <recommendedName>
        <fullName evidence="11">Tr-type G domain-containing protein</fullName>
    </recommendedName>
</protein>
<dbReference type="PROSITE" id="PS00301">
    <property type="entry name" value="G_TR_1"/>
    <property type="match status" value="1"/>
</dbReference>
<dbReference type="Gene3D" id="3.30.70.870">
    <property type="entry name" value="Elongation Factor G (Translational Gtpase), domain 3"/>
    <property type="match status" value="1"/>
</dbReference>
<evidence type="ECO:0000256" key="10">
    <source>
        <dbReference type="SAM" id="MobiDB-lite"/>
    </source>
</evidence>
<feature type="compositionally biased region" description="Basic and acidic residues" evidence="10">
    <location>
        <begin position="96"/>
        <end position="105"/>
    </location>
</feature>
<dbReference type="Pfam" id="PF03144">
    <property type="entry name" value="GTP_EFTU_D2"/>
    <property type="match status" value="1"/>
</dbReference>
<dbReference type="HOGENOM" id="CLU_008076_0_0_1"/>
<dbReference type="FunFam" id="3.30.70.870:FF:000004">
    <property type="entry name" value="Translation factor GUF1, mitochondrial"/>
    <property type="match status" value="1"/>
</dbReference>
<dbReference type="CDD" id="cd03699">
    <property type="entry name" value="EF4_II"/>
    <property type="match status" value="1"/>
</dbReference>
<name>J4UBC2_TRIAS</name>
<proteinExistence type="inferred from homology"/>
<accession>J4UBC2</accession>
<evidence type="ECO:0000256" key="9">
    <source>
        <dbReference type="HAMAP-Rule" id="MF_03137"/>
    </source>
</evidence>
<dbReference type="PANTHER" id="PTHR43512">
    <property type="entry name" value="TRANSLATION FACTOR GUF1-RELATED"/>
    <property type="match status" value="1"/>
</dbReference>
<dbReference type="OrthoDB" id="1074at2759"/>
<dbReference type="Proteomes" id="UP000002748">
    <property type="component" value="Unassembled WGS sequence"/>
</dbReference>
<dbReference type="GO" id="GO:0005743">
    <property type="term" value="C:mitochondrial inner membrane"/>
    <property type="evidence" value="ECO:0007669"/>
    <property type="project" value="UniProtKB-SubCell"/>
</dbReference>
<comment type="catalytic activity">
    <reaction evidence="9">
        <text>GTP + H2O = GDP + phosphate + H(+)</text>
        <dbReference type="Rhea" id="RHEA:19669"/>
        <dbReference type="ChEBI" id="CHEBI:15377"/>
        <dbReference type="ChEBI" id="CHEBI:15378"/>
        <dbReference type="ChEBI" id="CHEBI:37565"/>
        <dbReference type="ChEBI" id="CHEBI:43474"/>
        <dbReference type="ChEBI" id="CHEBI:58189"/>
        <dbReference type="EC" id="3.6.5.n1"/>
    </reaction>
</comment>
<dbReference type="InterPro" id="IPR000640">
    <property type="entry name" value="EFG_V-like"/>
</dbReference>
<evidence type="ECO:0000313" key="12">
    <source>
        <dbReference type="EMBL" id="EJT48130.1"/>
    </source>
</evidence>
<dbReference type="InterPro" id="IPR004161">
    <property type="entry name" value="EFTu-like_2"/>
</dbReference>
<dbReference type="GO" id="GO:0003924">
    <property type="term" value="F:GTPase activity"/>
    <property type="evidence" value="ECO:0007669"/>
    <property type="project" value="UniProtKB-UniRule"/>
</dbReference>
<comment type="function">
    <text evidence="9">Promotes mitochondrial protein synthesis. May act as a fidelity factor of the translation reaction, by catalyzing a one-codon backward translocation of tRNAs on improperly translocated ribosomes. Binds to mitochondrial ribosomes in a GTP-dependent manner.</text>
</comment>
<dbReference type="EMBL" id="ALBS01000211">
    <property type="protein sequence ID" value="EJT48130.1"/>
    <property type="molecule type" value="Genomic_DNA"/>
</dbReference>
<dbReference type="Pfam" id="PF00679">
    <property type="entry name" value="EFG_C"/>
    <property type="match status" value="1"/>
</dbReference>
<dbReference type="FunFam" id="3.30.70.2570:FF:000001">
    <property type="entry name" value="Translation factor GUF1, mitochondrial"/>
    <property type="match status" value="1"/>
</dbReference>
<dbReference type="InterPro" id="IPR005225">
    <property type="entry name" value="Small_GTP-bd"/>
</dbReference>
<evidence type="ECO:0000313" key="13">
    <source>
        <dbReference type="Proteomes" id="UP000002748"/>
    </source>
</evidence>
<dbReference type="Gene3D" id="2.40.30.10">
    <property type="entry name" value="Translation factors"/>
    <property type="match status" value="1"/>
</dbReference>
<gene>
    <name evidence="12" type="ORF">A1Q1_02834</name>
</gene>
<feature type="compositionally biased region" description="Basic and acidic residues" evidence="10">
    <location>
        <begin position="63"/>
        <end position="77"/>
    </location>
</feature>
<evidence type="ECO:0000256" key="2">
    <source>
        <dbReference type="ARBA" id="ARBA00022741"/>
    </source>
</evidence>
<comment type="caution">
    <text evidence="9">Lacks conserved residue(s) required for the propagation of feature annotation.</text>
</comment>
<dbReference type="Pfam" id="PF06421">
    <property type="entry name" value="LepA_C"/>
    <property type="match status" value="1"/>
</dbReference>
<dbReference type="HAMAP" id="MF_00071">
    <property type="entry name" value="LepA"/>
    <property type="match status" value="1"/>
</dbReference>
<feature type="domain" description="Tr-type G" evidence="11">
    <location>
        <begin position="116"/>
        <end position="265"/>
    </location>
</feature>
<dbReference type="InterPro" id="IPR031157">
    <property type="entry name" value="G_TR_CS"/>
</dbReference>
<dbReference type="SUPFAM" id="SSF50447">
    <property type="entry name" value="Translation proteins"/>
    <property type="match status" value="1"/>
</dbReference>
<reference evidence="12 13" key="1">
    <citation type="journal article" date="2012" name="Eukaryot. Cell">
        <title>Draft genome sequence of CBS 2479, the standard type strain of Trichosporon asahii.</title>
        <authorList>
            <person name="Yang R.Y."/>
            <person name="Li H.T."/>
            <person name="Zhu H."/>
            <person name="Zhou G.P."/>
            <person name="Wang M."/>
            <person name="Wang L."/>
        </authorList>
    </citation>
    <scope>NUCLEOTIDE SEQUENCE [LARGE SCALE GENOMIC DNA]</scope>
    <source>
        <strain evidence="13">ATCC 90039 / CBS 2479 / JCM 2466 / KCTC 7840 / NCYC 2677 / UAMH 7654</strain>
    </source>
</reference>
<comment type="subcellular location">
    <subcellularLocation>
        <location evidence="9">Mitochondrion inner membrane</location>
        <topology evidence="9">Peripheral membrane protein</topology>
        <orientation evidence="9">Matrix side</orientation>
    </subcellularLocation>
</comment>
<dbReference type="GO" id="GO:0005759">
    <property type="term" value="C:mitochondrial matrix"/>
    <property type="evidence" value="ECO:0007669"/>
    <property type="project" value="UniProtKB-UniRule"/>
</dbReference>
<dbReference type="NCBIfam" id="TIGR01393">
    <property type="entry name" value="lepA"/>
    <property type="match status" value="1"/>
</dbReference>
<feature type="binding site" evidence="9">
    <location>
        <begin position="154"/>
        <end position="158"/>
    </location>
    <ligand>
        <name>GTP</name>
        <dbReference type="ChEBI" id="CHEBI:37565"/>
    </ligand>
</feature>
<evidence type="ECO:0000256" key="6">
    <source>
        <dbReference type="ARBA" id="ARBA00023128"/>
    </source>
</evidence>
<feature type="region of interest" description="Disordered" evidence="10">
    <location>
        <begin position="53"/>
        <end position="111"/>
    </location>
</feature>
<dbReference type="PROSITE" id="PS51722">
    <property type="entry name" value="G_TR_2"/>
    <property type="match status" value="1"/>
</dbReference>
<dbReference type="FunFam" id="3.30.70.240:FF:000007">
    <property type="entry name" value="Translation factor GUF1, mitochondrial"/>
    <property type="match status" value="1"/>
</dbReference>
<evidence type="ECO:0000256" key="1">
    <source>
        <dbReference type="ARBA" id="ARBA00005454"/>
    </source>
</evidence>
<keyword evidence="7 9" id="KW-0342">GTP-binding</keyword>
<dbReference type="GO" id="GO:0006412">
    <property type="term" value="P:translation"/>
    <property type="evidence" value="ECO:0007669"/>
    <property type="project" value="UniProtKB-KW"/>
</dbReference>
<dbReference type="GO" id="GO:0045727">
    <property type="term" value="P:positive regulation of translation"/>
    <property type="evidence" value="ECO:0007669"/>
    <property type="project" value="UniProtKB-UniRule"/>
</dbReference>
<dbReference type="NCBIfam" id="TIGR00231">
    <property type="entry name" value="small_GTP"/>
    <property type="match status" value="1"/>
</dbReference>
<evidence type="ECO:0000259" key="11">
    <source>
        <dbReference type="PROSITE" id="PS51722"/>
    </source>
</evidence>
<comment type="similarity">
    <text evidence="9">Belongs to the GTP-binding elongation factor family. LepA subfamily.</text>
</comment>
<dbReference type="SUPFAM" id="SSF54980">
    <property type="entry name" value="EF-G C-terminal domain-like"/>
    <property type="match status" value="2"/>
</dbReference>
<sequence length="1182" mass="132419">MRQLRAATRLWTVTPRASTAGLPRFAAVQILGRTPRSLASSVALPRQIRGFKTSSPAAAAAKTAKDKKDKEPAKKIDMTQFPPERISRPSAPGELFQRRSADRKMTNTVPAEASPQFLDKLKVERERGITVKAQTVSIILTHTDGKKYLVNLIDTPGHVDFSYEVSRSLGACEGGLLLVDSTQGIQAQTLSVFHVAEEAKLKLLPIINKVDLPHAYPEETSEEIESSLGLPAEDHMHISAKSGLGVEQVLHNIIDKLPYDRFRGVVSLVRIVSGSLKKGDKVSFLQAGKKYDVLEVGIQNPDEVPVESLREGQVGYVVCNMKNSAEAHIGDTVCLASQKVEPLPGFKPMKAMVFAGVFPVDSAEFPLLEESIERLTLNDRSVTIEKETSAALGQGFRLGFLGTLHMDVFRQRLEDEYASNVIVTAPTVPYKVVYTYGKEEYVSNPADFPETTDTKTRVAHVEEPYVNATIFVPSEYIGDMFELCAKYRGNQLEYRHLDGSDRVLLRYEFPLSEIVTDFFSDLKSASSGFASFDYEEAGYKQSKLVKLNMLLNSKPVDALAMIVHKDDAQRIGKAWVAKLREEMPRQLFELAIQAAVGSKIVARASLSAMRKDVTAGLYGGHYERKLKHLNKQKEGKKRLKKLAGNIEVPQTAFYNVLSQRPRTYATHARESASNESWLQEVVPAPPASLAQLADDSEVTDSVPIGRPTMAPKNRSEILGTIYRQVEQKSHGQTSNKLFGDFTRLYLSSPTPLFTAPELEAIAKAVHALDRNSSRKFQRQAHERFETVVNALRDVVGDQQHVPRGLELSMLVSSTKHKRSVNRSELKKAEHQFLQSFRSAPSDPARREQYRRGLNHIMYLAALSRQPERTEFWWNKMIGEGFEPDSWSYMSRVLTYGAMYNRTAAFLVELERALPKVPRKEDKIVLVNLAIWLAATAKRMDVAGALFTTINPPEETTTYSHAIAELPIGLIEELCELPPSKQTFYLMLSAYTYHGDLISALTTMQQLLARGHPAVVANYVSLFRGFSRFGKIHEGEAGAASELFPPLIEFASQSTLYEIKRRRATGFFDAIRGKSKVEEVPNHWTLEAFDQIFQSFLTLEPSKDVPGRGALTAKGIYFALLAWSRVTNGDLHAVWHAWEALRAKFGPDNKEGWEGWEEDRRLRQLVQRLEKKIRAREQEQALV</sequence>
<dbReference type="InterPro" id="IPR006297">
    <property type="entry name" value="EF-4"/>
</dbReference>
<dbReference type="Gene3D" id="3.40.50.300">
    <property type="entry name" value="P-loop containing nucleotide triphosphate hydrolases"/>
    <property type="match status" value="2"/>
</dbReference>
<dbReference type="VEuPathDB" id="FungiDB:A1Q1_02834"/>
<dbReference type="CDD" id="cd03709">
    <property type="entry name" value="lepA_C"/>
    <property type="match status" value="1"/>
</dbReference>
<feature type="compositionally biased region" description="Low complexity" evidence="10">
    <location>
        <begin position="53"/>
        <end position="62"/>
    </location>
</feature>
<dbReference type="InterPro" id="IPR038363">
    <property type="entry name" value="LepA_C_sf"/>
</dbReference>
<dbReference type="InterPro" id="IPR035647">
    <property type="entry name" value="EFG_III/V"/>
</dbReference>
<evidence type="ECO:0000256" key="5">
    <source>
        <dbReference type="ARBA" id="ARBA00022917"/>
    </source>
</evidence>
<dbReference type="RefSeq" id="XP_014179538.1">
    <property type="nucleotide sequence ID" value="XM_014324063.1"/>
</dbReference>
<dbReference type="InterPro" id="IPR035654">
    <property type="entry name" value="LepA_IV"/>
</dbReference>
<evidence type="ECO:0000256" key="4">
    <source>
        <dbReference type="ARBA" id="ARBA00022801"/>
    </source>
</evidence>
<keyword evidence="3 9" id="KW-0999">Mitochondrion inner membrane</keyword>
<evidence type="ECO:0000256" key="7">
    <source>
        <dbReference type="ARBA" id="ARBA00023134"/>
    </source>
</evidence>
<keyword evidence="6 9" id="KW-0496">Mitochondrion</keyword>
<dbReference type="InterPro" id="IPR013842">
    <property type="entry name" value="LepA_CTD"/>
</dbReference>